<dbReference type="SUPFAM" id="SSF52833">
    <property type="entry name" value="Thioredoxin-like"/>
    <property type="match status" value="1"/>
</dbReference>
<dbReference type="PANTHER" id="PTHR13887">
    <property type="entry name" value="GLUTATHIONE S-TRANSFERASE KAPPA"/>
    <property type="match status" value="1"/>
</dbReference>
<protein>
    <recommendedName>
        <fullName evidence="6">Thioredoxin domain-containing protein</fullName>
    </recommendedName>
</protein>
<dbReference type="Gene3D" id="3.40.30.10">
    <property type="entry name" value="Glutaredoxin"/>
    <property type="match status" value="1"/>
</dbReference>
<comment type="similarity">
    <text evidence="1">Belongs to the thioredoxin family. DsbA subfamily.</text>
</comment>
<gene>
    <name evidence="7" type="ORF">A3D45_00465</name>
</gene>
<dbReference type="Pfam" id="PF13462">
    <property type="entry name" value="Thioredoxin_4"/>
    <property type="match status" value="1"/>
</dbReference>
<evidence type="ECO:0000256" key="1">
    <source>
        <dbReference type="ARBA" id="ARBA00005791"/>
    </source>
</evidence>
<name>A0A1F5S5Z3_9BACT</name>
<evidence type="ECO:0000313" key="7">
    <source>
        <dbReference type="EMBL" id="OGF22140.1"/>
    </source>
</evidence>
<accession>A0A1F5S5Z3</accession>
<dbReference type="Proteomes" id="UP000176877">
    <property type="component" value="Unassembled WGS sequence"/>
</dbReference>
<dbReference type="EMBL" id="MFFT01000063">
    <property type="protein sequence ID" value="OGF22140.1"/>
    <property type="molecule type" value="Genomic_DNA"/>
</dbReference>
<dbReference type="CDD" id="cd02972">
    <property type="entry name" value="DsbA_family"/>
    <property type="match status" value="1"/>
</dbReference>
<reference evidence="7 8" key="1">
    <citation type="journal article" date="2016" name="Nat. Commun.">
        <title>Thousands of microbial genomes shed light on interconnected biogeochemical processes in an aquifer system.</title>
        <authorList>
            <person name="Anantharaman K."/>
            <person name="Brown C.T."/>
            <person name="Hug L.A."/>
            <person name="Sharon I."/>
            <person name="Castelle C.J."/>
            <person name="Probst A.J."/>
            <person name="Thomas B.C."/>
            <person name="Singh A."/>
            <person name="Wilkins M.J."/>
            <person name="Karaoz U."/>
            <person name="Brodie E.L."/>
            <person name="Williams K.H."/>
            <person name="Hubbard S.S."/>
            <person name="Banfield J.F."/>
        </authorList>
    </citation>
    <scope>NUCLEOTIDE SEQUENCE [LARGE SCALE GENOMIC DNA]</scope>
</reference>
<evidence type="ECO:0000256" key="5">
    <source>
        <dbReference type="ARBA" id="ARBA00023284"/>
    </source>
</evidence>
<dbReference type="InterPro" id="IPR036249">
    <property type="entry name" value="Thioredoxin-like_sf"/>
</dbReference>
<dbReference type="PANTHER" id="PTHR13887:SF14">
    <property type="entry name" value="DISULFIDE BOND FORMATION PROTEIN D"/>
    <property type="match status" value="1"/>
</dbReference>
<evidence type="ECO:0000313" key="8">
    <source>
        <dbReference type="Proteomes" id="UP000176877"/>
    </source>
</evidence>
<dbReference type="PROSITE" id="PS51352">
    <property type="entry name" value="THIOREDOXIN_2"/>
    <property type="match status" value="1"/>
</dbReference>
<keyword evidence="4" id="KW-1015">Disulfide bond</keyword>
<keyword evidence="2" id="KW-0732">Signal</keyword>
<proteinExistence type="inferred from homology"/>
<sequence>MKIKNYFFMFKQNKTILIMAVVILALAAGLVIVKGKKLPPSDQGQNGDQYNVNKVSPIDAADHVFGSLTAPIQMIVYSDFECPFCAGFSETMKQVEREFGDKVAIAFRHYPLAGHPEAAKAAEASECAAEQGKFWEMHDKLFADNIAGRLGAEQSKQDASDLGLDAAKFNQCLASGKFGRKVVDMMAEGKRAGVTGTPTSFINGNIYPGAYPFEDFTGSDGKQEKGLRSIINDLLK</sequence>
<dbReference type="InterPro" id="IPR012336">
    <property type="entry name" value="Thioredoxin-like_fold"/>
</dbReference>
<evidence type="ECO:0000256" key="4">
    <source>
        <dbReference type="ARBA" id="ARBA00023157"/>
    </source>
</evidence>
<keyword evidence="5" id="KW-0676">Redox-active center</keyword>
<comment type="caution">
    <text evidence="7">The sequence shown here is derived from an EMBL/GenBank/DDBJ whole genome shotgun (WGS) entry which is preliminary data.</text>
</comment>
<evidence type="ECO:0000256" key="3">
    <source>
        <dbReference type="ARBA" id="ARBA00023002"/>
    </source>
</evidence>
<evidence type="ECO:0000256" key="2">
    <source>
        <dbReference type="ARBA" id="ARBA00022729"/>
    </source>
</evidence>
<organism evidence="7 8">
    <name type="scientific">Candidatus Falkowbacteria bacterium RIFCSPHIGHO2_02_FULL_42_9</name>
    <dbReference type="NCBI Taxonomy" id="1797986"/>
    <lineage>
        <taxon>Bacteria</taxon>
        <taxon>Candidatus Falkowiibacteriota</taxon>
    </lineage>
</organism>
<dbReference type="InterPro" id="IPR013766">
    <property type="entry name" value="Thioredoxin_domain"/>
</dbReference>
<feature type="domain" description="Thioredoxin" evidence="6">
    <location>
        <begin position="32"/>
        <end position="232"/>
    </location>
</feature>
<evidence type="ECO:0000259" key="6">
    <source>
        <dbReference type="PROSITE" id="PS51352"/>
    </source>
</evidence>
<dbReference type="AlphaFoldDB" id="A0A1F5S5Z3"/>
<keyword evidence="3" id="KW-0560">Oxidoreductase</keyword>
<dbReference type="GO" id="GO:0016491">
    <property type="term" value="F:oxidoreductase activity"/>
    <property type="evidence" value="ECO:0007669"/>
    <property type="project" value="UniProtKB-KW"/>
</dbReference>